<dbReference type="GO" id="GO:0004674">
    <property type="term" value="F:protein serine/threonine kinase activity"/>
    <property type="evidence" value="ECO:0007669"/>
    <property type="project" value="UniProtKB-KW"/>
</dbReference>
<evidence type="ECO:0000313" key="8">
    <source>
        <dbReference type="Proteomes" id="UP000734854"/>
    </source>
</evidence>
<evidence type="ECO:0000256" key="2">
    <source>
        <dbReference type="ARBA" id="ARBA00022679"/>
    </source>
</evidence>
<sequence length="191" mass="21127">MSSGRSNKRRVAVIVVAPLLATFLLAAAVILLWRRRKTRNNKMKNHADKEETVEEENFGIPLFDLGRIAEAVGDFFFDNKLREGGFGPIYSGDETIGNTEGIVGTYGYMSLEYAMNGIFPVKSNAFSFGVLVIEVITSEKNNGAYRCTHHQNLLGESEAMSLAVHFQKKVRASKDEGDSHGPRDVAMLLVL</sequence>
<gene>
    <name evidence="7" type="ORF">ZIOFF_048168</name>
</gene>
<evidence type="ECO:0000256" key="6">
    <source>
        <dbReference type="SAM" id="Phobius"/>
    </source>
</evidence>
<reference evidence="7 8" key="1">
    <citation type="submission" date="2020-08" db="EMBL/GenBank/DDBJ databases">
        <title>Plant Genome Project.</title>
        <authorList>
            <person name="Zhang R.-G."/>
        </authorList>
    </citation>
    <scope>NUCLEOTIDE SEQUENCE [LARGE SCALE GENOMIC DNA]</scope>
    <source>
        <tissue evidence="7">Rhizome</tissue>
    </source>
</reference>
<evidence type="ECO:0000256" key="3">
    <source>
        <dbReference type="ARBA" id="ARBA00022741"/>
    </source>
</evidence>
<keyword evidence="6" id="KW-1133">Transmembrane helix</keyword>
<evidence type="ECO:0000313" key="7">
    <source>
        <dbReference type="EMBL" id="KAG6493191.1"/>
    </source>
</evidence>
<dbReference type="Gene3D" id="1.10.510.10">
    <property type="entry name" value="Transferase(Phosphotransferase) domain 1"/>
    <property type="match status" value="1"/>
</dbReference>
<keyword evidence="6" id="KW-0472">Membrane</keyword>
<dbReference type="EMBL" id="JACMSC010000013">
    <property type="protein sequence ID" value="KAG6493191.1"/>
    <property type="molecule type" value="Genomic_DNA"/>
</dbReference>
<comment type="caution">
    <text evidence="7">The sequence shown here is derived from an EMBL/GenBank/DDBJ whole genome shotgun (WGS) entry which is preliminary data.</text>
</comment>
<keyword evidence="3" id="KW-0547">Nucleotide-binding</keyword>
<organism evidence="7 8">
    <name type="scientific">Zingiber officinale</name>
    <name type="common">Ginger</name>
    <name type="synonym">Amomum zingiber</name>
    <dbReference type="NCBI Taxonomy" id="94328"/>
    <lineage>
        <taxon>Eukaryota</taxon>
        <taxon>Viridiplantae</taxon>
        <taxon>Streptophyta</taxon>
        <taxon>Embryophyta</taxon>
        <taxon>Tracheophyta</taxon>
        <taxon>Spermatophyta</taxon>
        <taxon>Magnoliopsida</taxon>
        <taxon>Liliopsida</taxon>
        <taxon>Zingiberales</taxon>
        <taxon>Zingiberaceae</taxon>
        <taxon>Zingiber</taxon>
    </lineage>
</organism>
<dbReference type="Proteomes" id="UP000734854">
    <property type="component" value="Unassembled WGS sequence"/>
</dbReference>
<evidence type="ECO:0000256" key="5">
    <source>
        <dbReference type="ARBA" id="ARBA00022840"/>
    </source>
</evidence>
<protein>
    <submittedName>
        <fullName evidence="7">Uncharacterized protein</fullName>
    </submittedName>
</protein>
<dbReference type="AlphaFoldDB" id="A0A8J5FYR6"/>
<keyword evidence="8" id="KW-1185">Reference proteome</keyword>
<dbReference type="GO" id="GO:0005886">
    <property type="term" value="C:plasma membrane"/>
    <property type="evidence" value="ECO:0007669"/>
    <property type="project" value="TreeGrafter"/>
</dbReference>
<accession>A0A8J5FYR6</accession>
<evidence type="ECO:0000256" key="1">
    <source>
        <dbReference type="ARBA" id="ARBA00022527"/>
    </source>
</evidence>
<keyword evidence="4" id="KW-0418">Kinase</keyword>
<dbReference type="SUPFAM" id="SSF56112">
    <property type="entry name" value="Protein kinase-like (PK-like)"/>
    <property type="match status" value="1"/>
</dbReference>
<evidence type="ECO:0000256" key="4">
    <source>
        <dbReference type="ARBA" id="ARBA00022777"/>
    </source>
</evidence>
<keyword evidence="1" id="KW-0723">Serine/threonine-protein kinase</keyword>
<name>A0A8J5FYR6_ZINOF</name>
<keyword evidence="5" id="KW-0067">ATP-binding</keyword>
<keyword evidence="2" id="KW-0808">Transferase</keyword>
<proteinExistence type="predicted"/>
<dbReference type="PANTHER" id="PTHR27002:SF150">
    <property type="entry name" value="RECEPTOR-LIKE SERINE_THREONINE-PROTEIN KINASE SD1-8"/>
    <property type="match status" value="1"/>
</dbReference>
<dbReference type="InterPro" id="IPR011009">
    <property type="entry name" value="Kinase-like_dom_sf"/>
</dbReference>
<dbReference type="PANTHER" id="PTHR27002">
    <property type="entry name" value="RECEPTOR-LIKE SERINE/THREONINE-PROTEIN KINASE SD1-8"/>
    <property type="match status" value="1"/>
</dbReference>
<dbReference type="GO" id="GO:0005524">
    <property type="term" value="F:ATP binding"/>
    <property type="evidence" value="ECO:0007669"/>
    <property type="project" value="UniProtKB-KW"/>
</dbReference>
<feature type="transmembrane region" description="Helical" evidence="6">
    <location>
        <begin position="12"/>
        <end position="33"/>
    </location>
</feature>
<keyword evidence="6" id="KW-0812">Transmembrane</keyword>